<evidence type="ECO:0000256" key="1">
    <source>
        <dbReference type="ARBA" id="ARBA00005614"/>
    </source>
</evidence>
<dbReference type="PANTHER" id="PTHR47268">
    <property type="entry name" value="ACYLPHOSPHATASE"/>
    <property type="match status" value="1"/>
</dbReference>
<dbReference type="PROSITE" id="PS51160">
    <property type="entry name" value="ACYLPHOSPHATASE_3"/>
    <property type="match status" value="1"/>
</dbReference>
<dbReference type="PROSITE" id="PS00151">
    <property type="entry name" value="ACYLPHOSPHATASE_2"/>
    <property type="match status" value="1"/>
</dbReference>
<name>A0A9X1QKJ6_9SPHN</name>
<dbReference type="Pfam" id="PF00708">
    <property type="entry name" value="Acylphosphatase"/>
    <property type="match status" value="1"/>
</dbReference>
<dbReference type="PRINTS" id="PR00112">
    <property type="entry name" value="ACYLPHPHTASE"/>
</dbReference>
<dbReference type="InterPro" id="IPR017968">
    <property type="entry name" value="Acylphosphatase_CS"/>
</dbReference>
<reference evidence="8" key="1">
    <citation type="submission" date="2022-01" db="EMBL/GenBank/DDBJ databases">
        <authorList>
            <person name="Jo J.-H."/>
            <person name="Im W.-T."/>
        </authorList>
    </citation>
    <scope>NUCLEOTIDE SEQUENCE</scope>
    <source>
        <strain evidence="8">G124</strain>
    </source>
</reference>
<evidence type="ECO:0000313" key="8">
    <source>
        <dbReference type="EMBL" id="MCF2515356.1"/>
    </source>
</evidence>
<evidence type="ECO:0000256" key="3">
    <source>
        <dbReference type="ARBA" id="ARBA00047645"/>
    </source>
</evidence>
<protein>
    <recommendedName>
        <fullName evidence="2 4">Acylphosphatase</fullName>
        <ecNumber evidence="2 4">3.6.1.7</ecNumber>
    </recommendedName>
</protein>
<keyword evidence="4 5" id="KW-0378">Hydrolase</keyword>
<evidence type="ECO:0000313" key="9">
    <source>
        <dbReference type="Proteomes" id="UP001139410"/>
    </source>
</evidence>
<keyword evidence="9" id="KW-1185">Reference proteome</keyword>
<dbReference type="AlphaFoldDB" id="A0A9X1QKJ6"/>
<evidence type="ECO:0000259" key="7">
    <source>
        <dbReference type="PROSITE" id="PS51160"/>
    </source>
</evidence>
<dbReference type="Proteomes" id="UP001139410">
    <property type="component" value="Unassembled WGS sequence"/>
</dbReference>
<dbReference type="EC" id="3.6.1.7" evidence="2 4"/>
<evidence type="ECO:0000256" key="2">
    <source>
        <dbReference type="ARBA" id="ARBA00012150"/>
    </source>
</evidence>
<evidence type="ECO:0000256" key="4">
    <source>
        <dbReference type="PROSITE-ProRule" id="PRU00520"/>
    </source>
</evidence>
<dbReference type="PROSITE" id="PS00150">
    <property type="entry name" value="ACYLPHOSPHATASE_1"/>
    <property type="match status" value="1"/>
</dbReference>
<feature type="domain" description="Acylphosphatase-like" evidence="7">
    <location>
        <begin position="5"/>
        <end position="91"/>
    </location>
</feature>
<feature type="active site" evidence="4">
    <location>
        <position position="20"/>
    </location>
</feature>
<sequence length="91" mass="9936">MPRVGRHVRVTGRVQGVFFRAWTAEQARALGVTGWVRNCPDGSVTGHLGGEEPAVQQLIELLHQGPPSAQVAAVDVEVVELEVSDRFEIKH</sequence>
<comment type="catalytic activity">
    <reaction evidence="3 4 5">
        <text>an acyl phosphate + H2O = a carboxylate + phosphate + H(+)</text>
        <dbReference type="Rhea" id="RHEA:14965"/>
        <dbReference type="ChEBI" id="CHEBI:15377"/>
        <dbReference type="ChEBI" id="CHEBI:15378"/>
        <dbReference type="ChEBI" id="CHEBI:29067"/>
        <dbReference type="ChEBI" id="CHEBI:43474"/>
        <dbReference type="ChEBI" id="CHEBI:59918"/>
        <dbReference type="EC" id="3.6.1.7"/>
    </reaction>
</comment>
<dbReference type="Gene3D" id="3.30.70.100">
    <property type="match status" value="1"/>
</dbReference>
<evidence type="ECO:0000256" key="5">
    <source>
        <dbReference type="RuleBase" id="RU000553"/>
    </source>
</evidence>
<dbReference type="EMBL" id="JAKFGM010000002">
    <property type="protein sequence ID" value="MCF2515356.1"/>
    <property type="molecule type" value="Genomic_DNA"/>
</dbReference>
<dbReference type="InterPro" id="IPR001792">
    <property type="entry name" value="Acylphosphatase-like_dom"/>
</dbReference>
<comment type="caution">
    <text evidence="8">The sequence shown here is derived from an EMBL/GenBank/DDBJ whole genome shotgun (WGS) entry which is preliminary data.</text>
</comment>
<gene>
    <name evidence="8" type="ORF">LVY65_09805</name>
</gene>
<proteinExistence type="inferred from homology"/>
<accession>A0A9X1QKJ6</accession>
<dbReference type="RefSeq" id="WP_235067889.1">
    <property type="nucleotide sequence ID" value="NZ_JAKFGM010000002.1"/>
</dbReference>
<evidence type="ECO:0000256" key="6">
    <source>
        <dbReference type="RuleBase" id="RU004168"/>
    </source>
</evidence>
<comment type="similarity">
    <text evidence="1 6">Belongs to the acylphosphatase family.</text>
</comment>
<organism evidence="8 9">
    <name type="scientific">Sphingomonas cremea</name>
    <dbReference type="NCBI Taxonomy" id="2904799"/>
    <lineage>
        <taxon>Bacteria</taxon>
        <taxon>Pseudomonadati</taxon>
        <taxon>Pseudomonadota</taxon>
        <taxon>Alphaproteobacteria</taxon>
        <taxon>Sphingomonadales</taxon>
        <taxon>Sphingomonadaceae</taxon>
        <taxon>Sphingomonas</taxon>
    </lineage>
</organism>
<dbReference type="GO" id="GO:0003998">
    <property type="term" value="F:acylphosphatase activity"/>
    <property type="evidence" value="ECO:0007669"/>
    <property type="project" value="UniProtKB-EC"/>
</dbReference>
<dbReference type="PANTHER" id="PTHR47268:SF4">
    <property type="entry name" value="ACYLPHOSPHATASE"/>
    <property type="match status" value="1"/>
</dbReference>
<dbReference type="InterPro" id="IPR036046">
    <property type="entry name" value="Acylphosphatase-like_dom_sf"/>
</dbReference>
<feature type="active site" evidence="4">
    <location>
        <position position="38"/>
    </location>
</feature>
<dbReference type="InterPro" id="IPR020456">
    <property type="entry name" value="Acylphosphatase"/>
</dbReference>
<dbReference type="SUPFAM" id="SSF54975">
    <property type="entry name" value="Acylphosphatase/BLUF domain-like"/>
    <property type="match status" value="1"/>
</dbReference>